<dbReference type="HOGENOM" id="CLU_688683_0_0_7"/>
<dbReference type="InterPro" id="IPR011604">
    <property type="entry name" value="PDDEXK-like_dom_sf"/>
</dbReference>
<dbReference type="BioCyc" id="SCEL448385:SCE_RS42015-MONOMER"/>
<dbReference type="eggNOG" id="COG4268">
    <property type="taxonomic scope" value="Bacteria"/>
</dbReference>
<protein>
    <recommendedName>
        <fullName evidence="3">Restriction endonuclease</fullName>
    </recommendedName>
</protein>
<accession>A9FMX9</accession>
<proteinExistence type="predicted"/>
<dbReference type="EMBL" id="AM746676">
    <property type="protein sequence ID" value="CAN98372.1"/>
    <property type="molecule type" value="Genomic_DNA"/>
</dbReference>
<dbReference type="Proteomes" id="UP000002139">
    <property type="component" value="Chromosome"/>
</dbReference>
<dbReference type="KEGG" id="scl:sce8202"/>
<reference evidence="1 2" key="1">
    <citation type="journal article" date="2007" name="Nat. Biotechnol.">
        <title>Complete genome sequence of the myxobacterium Sorangium cellulosum.</title>
        <authorList>
            <person name="Schneiker S."/>
            <person name="Perlova O."/>
            <person name="Kaiser O."/>
            <person name="Gerth K."/>
            <person name="Alici A."/>
            <person name="Altmeyer M.O."/>
            <person name="Bartels D."/>
            <person name="Bekel T."/>
            <person name="Beyer S."/>
            <person name="Bode E."/>
            <person name="Bode H.B."/>
            <person name="Bolten C.J."/>
            <person name="Choudhuri J.V."/>
            <person name="Doss S."/>
            <person name="Elnakady Y.A."/>
            <person name="Frank B."/>
            <person name="Gaigalat L."/>
            <person name="Goesmann A."/>
            <person name="Groeger C."/>
            <person name="Gross F."/>
            <person name="Jelsbak L."/>
            <person name="Jelsbak L."/>
            <person name="Kalinowski J."/>
            <person name="Kegler C."/>
            <person name="Knauber T."/>
            <person name="Konietzny S."/>
            <person name="Kopp M."/>
            <person name="Krause L."/>
            <person name="Krug D."/>
            <person name="Linke B."/>
            <person name="Mahmud T."/>
            <person name="Martinez-Arias R."/>
            <person name="McHardy A.C."/>
            <person name="Merai M."/>
            <person name="Meyer F."/>
            <person name="Mormann S."/>
            <person name="Munoz-Dorado J."/>
            <person name="Perez J."/>
            <person name="Pradella S."/>
            <person name="Rachid S."/>
            <person name="Raddatz G."/>
            <person name="Rosenau F."/>
            <person name="Rueckert C."/>
            <person name="Sasse F."/>
            <person name="Scharfe M."/>
            <person name="Schuster S.C."/>
            <person name="Suen G."/>
            <person name="Treuner-Lange A."/>
            <person name="Velicer G.J."/>
            <person name="Vorholter F.-J."/>
            <person name="Weissman K.J."/>
            <person name="Welch R.D."/>
            <person name="Wenzel S.C."/>
            <person name="Whitworth D.E."/>
            <person name="Wilhelm S."/>
            <person name="Wittmann C."/>
            <person name="Bloecker H."/>
            <person name="Puehler A."/>
            <person name="Mueller R."/>
        </authorList>
    </citation>
    <scope>NUCLEOTIDE SEQUENCE [LARGE SCALE GENOMIC DNA]</scope>
    <source>
        <strain evidence="2">So ce56</strain>
    </source>
</reference>
<evidence type="ECO:0008006" key="3">
    <source>
        <dbReference type="Google" id="ProtNLM"/>
    </source>
</evidence>
<dbReference type="Gene3D" id="3.90.320.10">
    <property type="match status" value="1"/>
</dbReference>
<keyword evidence="2" id="KW-1185">Reference proteome</keyword>
<dbReference type="PANTHER" id="PTHR38733:SF1">
    <property type="entry name" value="TYPE IV METHYL-DIRECTED RESTRICTION ENZYME ECOKMCRBC"/>
    <property type="match status" value="1"/>
</dbReference>
<dbReference type="PANTHER" id="PTHR38733">
    <property type="entry name" value="PROTEIN MCRC"/>
    <property type="match status" value="1"/>
</dbReference>
<organism evidence="1 2">
    <name type="scientific">Sorangium cellulosum (strain So ce56)</name>
    <name type="common">Polyangium cellulosum (strain So ce56)</name>
    <dbReference type="NCBI Taxonomy" id="448385"/>
    <lineage>
        <taxon>Bacteria</taxon>
        <taxon>Pseudomonadati</taxon>
        <taxon>Myxococcota</taxon>
        <taxon>Polyangia</taxon>
        <taxon>Polyangiales</taxon>
        <taxon>Polyangiaceae</taxon>
        <taxon>Sorangium</taxon>
    </lineage>
</organism>
<dbReference type="OrthoDB" id="5148566at2"/>
<dbReference type="Pfam" id="PF10117">
    <property type="entry name" value="McrBC"/>
    <property type="match status" value="1"/>
</dbReference>
<dbReference type="STRING" id="448385.sce8202"/>
<dbReference type="AlphaFoldDB" id="A9FMX9"/>
<gene>
    <name evidence="1" type="ordered locus">sce8202</name>
</gene>
<evidence type="ECO:0000313" key="1">
    <source>
        <dbReference type="EMBL" id="CAN98372.1"/>
    </source>
</evidence>
<name>A9FMX9_SORC5</name>
<evidence type="ECO:0000313" key="2">
    <source>
        <dbReference type="Proteomes" id="UP000002139"/>
    </source>
</evidence>
<dbReference type="InterPro" id="IPR019292">
    <property type="entry name" value="McrC"/>
</dbReference>
<dbReference type="RefSeq" id="WP_012240811.1">
    <property type="nucleotide sequence ID" value="NC_010162.1"/>
</dbReference>
<sequence length="400" mass="44046">MKEVREGVAVDLDLAPGDVAYLRPLLGLASSFERQGSGAFRTLIRRVAGLWALPSGETLVVQPEKGNGAEVFAWMCAVDPRFRPVKWRGTAPEGADGQHGVASIAVRAFAQILEEDLSRAGPRRDYQRREDDASVLRGTIRWAELARRTSPVPVPCRYWERNIDTPLNRLFAAAVHAASAHDSLREAGGMPLDRLHGIFGHVPRLPPAWILDRTRPLPRLEADFEAARSLAITILQAFGISHGGAQRALAFHVDLARLFEMTVEAAARTQAWDGKVAIQYQPPYEADVAGEESRIDVLVRARGEALVIDAKYSKAFSKSHLYQVLAYMKMLGARRGALVYPKGAELRGERFWSAPGAPEWEVRLHEVDLVAVASNGRRELERLGEALKAGMGRTPEEATA</sequence>